<feature type="region of interest" description="Disordered" evidence="5">
    <location>
        <begin position="132"/>
        <end position="172"/>
    </location>
</feature>
<evidence type="ECO:0000256" key="4">
    <source>
        <dbReference type="ARBA" id="ARBA00040565"/>
    </source>
</evidence>
<evidence type="ECO:0000313" key="7">
    <source>
        <dbReference type="Proteomes" id="UP001210925"/>
    </source>
</evidence>
<dbReference type="EMBL" id="JADGKB010000227">
    <property type="protein sequence ID" value="KAJ3250743.1"/>
    <property type="molecule type" value="Genomic_DNA"/>
</dbReference>
<evidence type="ECO:0000256" key="3">
    <source>
        <dbReference type="ARBA" id="ARBA00023274"/>
    </source>
</evidence>
<dbReference type="AlphaFoldDB" id="A0AAD5XZT5"/>
<evidence type="ECO:0000256" key="1">
    <source>
        <dbReference type="ARBA" id="ARBA00010528"/>
    </source>
</evidence>
<dbReference type="GO" id="GO:0003735">
    <property type="term" value="F:structural constituent of ribosome"/>
    <property type="evidence" value="ECO:0007669"/>
    <property type="project" value="InterPro"/>
</dbReference>
<dbReference type="GO" id="GO:0005840">
    <property type="term" value="C:ribosome"/>
    <property type="evidence" value="ECO:0007669"/>
    <property type="project" value="UniProtKB-KW"/>
</dbReference>
<proteinExistence type="inferred from homology"/>
<dbReference type="GO" id="GO:0006412">
    <property type="term" value="P:translation"/>
    <property type="evidence" value="ECO:0007669"/>
    <property type="project" value="InterPro"/>
</dbReference>
<protein>
    <recommendedName>
        <fullName evidence="4">Large ribosomal subunit protein uL4m</fullName>
    </recommendedName>
</protein>
<dbReference type="InterPro" id="IPR013005">
    <property type="entry name" value="Ribosomal_uL4-like"/>
</dbReference>
<reference evidence="6" key="1">
    <citation type="submission" date="2020-05" db="EMBL/GenBank/DDBJ databases">
        <title>Phylogenomic resolution of chytrid fungi.</title>
        <authorList>
            <person name="Stajich J.E."/>
            <person name="Amses K."/>
            <person name="Simmons R."/>
            <person name="Seto K."/>
            <person name="Myers J."/>
            <person name="Bonds A."/>
            <person name="Quandt C.A."/>
            <person name="Barry K."/>
            <person name="Liu P."/>
            <person name="Grigoriev I."/>
            <person name="Longcore J.E."/>
            <person name="James T.Y."/>
        </authorList>
    </citation>
    <scope>NUCLEOTIDE SEQUENCE</scope>
    <source>
        <strain evidence="6">PLAUS21</strain>
    </source>
</reference>
<name>A0AAD5XZT5_9FUNG</name>
<dbReference type="SUPFAM" id="SSF52166">
    <property type="entry name" value="Ribosomal protein L4"/>
    <property type="match status" value="1"/>
</dbReference>
<evidence type="ECO:0000313" key="6">
    <source>
        <dbReference type="EMBL" id="KAJ3250743.1"/>
    </source>
</evidence>
<evidence type="ECO:0000256" key="2">
    <source>
        <dbReference type="ARBA" id="ARBA00022980"/>
    </source>
</evidence>
<sequence length="297" mass="33459">MRQIFKRLLTSVGSELSAADIQAAPVLEKELPSRIRKNYLSEIQVSGHPAILNKSTEIISQPKLDFAKVEKYDSLKNAWFEYPFKQAFLKTFTTNTRIGLVELQKKVFGLDVRVDLMARCLKYEKSWKEQGTESTKARGQVRGTGKKAAPQKGRGAARIGYNVHGPRPHNKTTDIQKKVYDAGIRHALSAKFQQSQLFVVDHLSLSTGTKQELKDVLEAHGLSGQKVYFIYGSLDSDLPLTNAVDMFTKKPKTELLPHGEKPLLITHASQVSVFTLLEYDYIILDKEACEVLEEMYA</sequence>
<dbReference type="PANTHER" id="PTHR10746:SF6">
    <property type="entry name" value="LARGE RIBOSOMAL SUBUNIT PROTEIN UL4M"/>
    <property type="match status" value="1"/>
</dbReference>
<dbReference type="InterPro" id="IPR023574">
    <property type="entry name" value="Ribosomal_uL4_dom_sf"/>
</dbReference>
<accession>A0AAD5XZT5</accession>
<dbReference type="Gene3D" id="3.40.1370.10">
    <property type="match status" value="1"/>
</dbReference>
<comment type="similarity">
    <text evidence="1">Belongs to the universal ribosomal protein uL4 family.</text>
</comment>
<organism evidence="6 7">
    <name type="scientific">Boothiomyces macroporosus</name>
    <dbReference type="NCBI Taxonomy" id="261099"/>
    <lineage>
        <taxon>Eukaryota</taxon>
        <taxon>Fungi</taxon>
        <taxon>Fungi incertae sedis</taxon>
        <taxon>Chytridiomycota</taxon>
        <taxon>Chytridiomycota incertae sedis</taxon>
        <taxon>Chytridiomycetes</taxon>
        <taxon>Rhizophydiales</taxon>
        <taxon>Terramycetaceae</taxon>
        <taxon>Boothiomyces</taxon>
    </lineage>
</organism>
<keyword evidence="3" id="KW-0687">Ribonucleoprotein</keyword>
<keyword evidence="2 6" id="KW-0689">Ribosomal protein</keyword>
<dbReference type="Pfam" id="PF00573">
    <property type="entry name" value="Ribosomal_L4"/>
    <property type="match status" value="1"/>
</dbReference>
<gene>
    <name evidence="6" type="primary">MRPL4</name>
    <name evidence="6" type="ORF">HK103_003191</name>
</gene>
<comment type="caution">
    <text evidence="6">The sequence shown here is derived from an EMBL/GenBank/DDBJ whole genome shotgun (WGS) entry which is preliminary data.</text>
</comment>
<evidence type="ECO:0000256" key="5">
    <source>
        <dbReference type="SAM" id="MobiDB-lite"/>
    </source>
</evidence>
<dbReference type="GO" id="GO:1990904">
    <property type="term" value="C:ribonucleoprotein complex"/>
    <property type="evidence" value="ECO:0007669"/>
    <property type="project" value="UniProtKB-KW"/>
</dbReference>
<dbReference type="InterPro" id="IPR002136">
    <property type="entry name" value="Ribosomal_uL4"/>
</dbReference>
<dbReference type="Proteomes" id="UP001210925">
    <property type="component" value="Unassembled WGS sequence"/>
</dbReference>
<keyword evidence="7" id="KW-1185">Reference proteome</keyword>
<dbReference type="PANTHER" id="PTHR10746">
    <property type="entry name" value="50S RIBOSOMAL PROTEIN L4"/>
    <property type="match status" value="1"/>
</dbReference>